<comment type="caution">
    <text evidence="1">The sequence shown here is derived from an EMBL/GenBank/DDBJ whole genome shotgun (WGS) entry which is preliminary data.</text>
</comment>
<sequence>MTADELAGLLGIAPRTVRELAGRGLVVKAGRGRYDVAASLSGYCAHLREQAAGRAGDAQAGLTNERARQAREAADNLALRNATLRGEMVAAKDVAAEWSGILRRLRSRILAVPSRVNQRLPFLKPHDVAEVDAELREALTELGHDGASA</sequence>
<name>A0ABW4Z4X6_9HYPH</name>
<proteinExistence type="predicted"/>
<dbReference type="RefSeq" id="WP_343207772.1">
    <property type="nucleotide sequence ID" value="NZ_JAHBGB010000044.1"/>
</dbReference>
<evidence type="ECO:0000313" key="2">
    <source>
        <dbReference type="Proteomes" id="UP001597299"/>
    </source>
</evidence>
<accession>A0ABW4Z4X6</accession>
<reference evidence="2" key="1">
    <citation type="journal article" date="2019" name="Int. J. Syst. Evol. Microbiol.">
        <title>The Global Catalogue of Microorganisms (GCM) 10K type strain sequencing project: providing services to taxonomists for standard genome sequencing and annotation.</title>
        <authorList>
            <consortium name="The Broad Institute Genomics Platform"/>
            <consortium name="The Broad Institute Genome Sequencing Center for Infectious Disease"/>
            <person name="Wu L."/>
            <person name="Ma J."/>
        </authorList>
    </citation>
    <scope>NUCLEOTIDE SEQUENCE [LARGE SCALE GENOMIC DNA]</scope>
    <source>
        <strain evidence="2">CCM 7435</strain>
    </source>
</reference>
<dbReference type="EMBL" id="JBHUHD010000001">
    <property type="protein sequence ID" value="MFD2143408.1"/>
    <property type="molecule type" value="Genomic_DNA"/>
</dbReference>
<gene>
    <name evidence="1" type="ORF">ACFSNC_23625</name>
</gene>
<keyword evidence="2" id="KW-1185">Reference proteome</keyword>
<evidence type="ECO:0000313" key="1">
    <source>
        <dbReference type="EMBL" id="MFD2143408.1"/>
    </source>
</evidence>
<organism evidence="1 2">
    <name type="scientific">Ancylobacter oerskovii</name>
    <dbReference type="NCBI Taxonomy" id="459519"/>
    <lineage>
        <taxon>Bacteria</taxon>
        <taxon>Pseudomonadati</taxon>
        <taxon>Pseudomonadota</taxon>
        <taxon>Alphaproteobacteria</taxon>
        <taxon>Hyphomicrobiales</taxon>
        <taxon>Xanthobacteraceae</taxon>
        <taxon>Ancylobacter</taxon>
    </lineage>
</organism>
<dbReference type="Proteomes" id="UP001597299">
    <property type="component" value="Unassembled WGS sequence"/>
</dbReference>
<evidence type="ECO:0008006" key="3">
    <source>
        <dbReference type="Google" id="ProtNLM"/>
    </source>
</evidence>
<protein>
    <recommendedName>
        <fullName evidence="3">Phage terminase Nu1 subunit (DNA packaging protein)</fullName>
    </recommendedName>
</protein>